<sequence>MTIQTPRVLRERIKRERRVVASKEFRAAVSSAAEDVLTLAHYHDQRHRACSLATNLSRRFDVGWLLCERLVLDGAGVLRRDPENWWEAAGLCAVNERGEKSNEYTGFIRTII</sequence>
<gene>
    <name evidence="1" type="ORF">F8D48_09160</name>
</gene>
<evidence type="ECO:0000313" key="1">
    <source>
        <dbReference type="EMBL" id="KAB1642784.1"/>
    </source>
</evidence>
<evidence type="ECO:0000313" key="2">
    <source>
        <dbReference type="Proteomes" id="UP000479639"/>
    </source>
</evidence>
<dbReference type="AlphaFoldDB" id="A0A7C8BU04"/>
<accession>A0A7C8BU04</accession>
<dbReference type="EMBL" id="WAJS01000030">
    <property type="protein sequence ID" value="KAB1642784.1"/>
    <property type="molecule type" value="Genomic_DNA"/>
</dbReference>
<reference evidence="1 2" key="1">
    <citation type="submission" date="2019-09" db="EMBL/GenBank/DDBJ databases">
        <title>Whole genome shotgun sequencing (WGS) of Ellagibacter isourolithinifaciens DSM 104140(T) and Adlercreutzia muris DSM 29508(T).</title>
        <authorList>
            <person name="Stoll D.A."/>
            <person name="Danylec N."/>
            <person name="Huch M."/>
        </authorList>
    </citation>
    <scope>NUCLEOTIDE SEQUENCE [LARGE SCALE GENOMIC DNA]</scope>
    <source>
        <strain evidence="1 2">DSM 29508</strain>
    </source>
</reference>
<dbReference type="RefSeq" id="WP_151431445.1">
    <property type="nucleotide sequence ID" value="NZ_JANJZI010000002.1"/>
</dbReference>
<proteinExistence type="predicted"/>
<organism evidence="1 2">
    <name type="scientific">Adlercreutzia muris</name>
    <dbReference type="NCBI Taxonomy" id="1796610"/>
    <lineage>
        <taxon>Bacteria</taxon>
        <taxon>Bacillati</taxon>
        <taxon>Actinomycetota</taxon>
        <taxon>Coriobacteriia</taxon>
        <taxon>Eggerthellales</taxon>
        <taxon>Eggerthellaceae</taxon>
        <taxon>Adlercreutzia</taxon>
    </lineage>
</organism>
<protein>
    <submittedName>
        <fullName evidence="1">Uncharacterized protein</fullName>
    </submittedName>
</protein>
<name>A0A7C8BU04_9ACTN</name>
<dbReference type="Proteomes" id="UP000479639">
    <property type="component" value="Unassembled WGS sequence"/>
</dbReference>
<keyword evidence="2" id="KW-1185">Reference proteome</keyword>
<comment type="caution">
    <text evidence="1">The sequence shown here is derived from an EMBL/GenBank/DDBJ whole genome shotgun (WGS) entry which is preliminary data.</text>
</comment>